<dbReference type="FunFam" id="1.50.10.10:FF:000073">
    <property type="entry name" value="Glycogen debranching enzyme, hypothetical (TreX-like)"/>
    <property type="match status" value="1"/>
</dbReference>
<keyword evidence="4" id="KW-1185">Reference proteome</keyword>
<dbReference type="Proteomes" id="UP000000467">
    <property type="component" value="Chromosome"/>
</dbReference>
<dbReference type="InterPro" id="IPR012341">
    <property type="entry name" value="6hp_glycosidase-like_sf"/>
</dbReference>
<accession>K4LIX8</accession>
<dbReference type="Pfam" id="PF12439">
    <property type="entry name" value="GDE_N"/>
    <property type="match status" value="1"/>
</dbReference>
<dbReference type="NCBIfam" id="TIGR01561">
    <property type="entry name" value="gde_arch"/>
    <property type="match status" value="1"/>
</dbReference>
<dbReference type="Pfam" id="PF06202">
    <property type="entry name" value="GDE_C"/>
    <property type="match status" value="1"/>
</dbReference>
<sequence>MDLIFGRSELNPDQGASKEWLLTNGMGGFASSTIIGLNRRRYHGLLIAALNPPVDRRLLVAKLDEDFYVNGERFVLGTNQVRDGYAQQGYRYLLRFRRYPFPEYIYLIKDVFLIKTIFMLYGENTTVVHYRIINEYGRDLKIFIFPLVNCRDYHGTTYENSLPFQQNQLDDRQVRVDSFPGAPPIYLCSDRAEFYVEPSWYRGMYYSIEDIRGLPAYEDHFIPGYFRLDVQDSGEFTVVLSTKAVPEIDYQGWRDRQQRRQEELLRLAGYRDFFARTLCLAADDFIVWRKSTGKKTVIAGYPWFSDWGRDAMIALPGLALCTKRFRDAREILATFAAYVKDGLLPNMFPDAGEEPIYNTVDASLWYFYAVQKYLAYTGDYRFVREELFPVLRSVIDNYRRGTRFQIGMDRDGLVAGGSPGIQLTWMDARVGDWVVTPRHGKPVEVNALWYNALMFMSELSKLWGLQDEYGSLAAQVRRSFLAAFWNEEKQCLYDVAGDEPDPSVRPNQIIAVSLPYAVLPKEKAKAVVRRVFEELYVGTGLRSLSPGEPGFQGRYQGDQYSRDAAYHQGTAWSWLLGHFITAYRKAFDYSQESLVVARLLLAPLKDHLCEQGLGTISEIFDASYPFTPRGCFAQAWGVAEALRCFVEDLKGE</sequence>
<dbReference type="AlphaFoldDB" id="K4LIX8"/>
<dbReference type="PANTHER" id="PTHR10569">
    <property type="entry name" value="GLYCOGEN DEBRANCHING ENZYME"/>
    <property type="match status" value="1"/>
</dbReference>
<dbReference type="InterPro" id="IPR006451">
    <property type="entry name" value="Glycogen_debranch_arc"/>
</dbReference>
<organism evidence="3 4">
    <name type="scientific">Thermacetogenium phaeum (strain ATCC BAA-254 / DSM 26808 / PB)</name>
    <dbReference type="NCBI Taxonomy" id="1089553"/>
    <lineage>
        <taxon>Bacteria</taxon>
        <taxon>Bacillati</taxon>
        <taxon>Bacillota</taxon>
        <taxon>Clostridia</taxon>
        <taxon>Thermoanaerobacterales</taxon>
        <taxon>Thermoanaerobacteraceae</taxon>
        <taxon>Thermacetogenium</taxon>
    </lineage>
</organism>
<dbReference type="HOGENOM" id="CLU_026835_0_0_9"/>
<dbReference type="GO" id="GO:0004135">
    <property type="term" value="F:amylo-alpha-1,6-glucosidase activity"/>
    <property type="evidence" value="ECO:0007669"/>
    <property type="project" value="InterPro"/>
</dbReference>
<evidence type="ECO:0000313" key="4">
    <source>
        <dbReference type="Proteomes" id="UP000000467"/>
    </source>
</evidence>
<dbReference type="EMBL" id="CP003732">
    <property type="protein sequence ID" value="AFV12022.1"/>
    <property type="molecule type" value="Genomic_DNA"/>
</dbReference>
<gene>
    <name evidence="3" type="ordered locus">Tph_c18220</name>
</gene>
<name>K4LIX8_THEPS</name>
<dbReference type="PANTHER" id="PTHR10569:SF2">
    <property type="entry name" value="GLYCOGEN DEBRANCHING ENZYME"/>
    <property type="match status" value="1"/>
</dbReference>
<dbReference type="InterPro" id="IPR032790">
    <property type="entry name" value="GDE_C"/>
</dbReference>
<evidence type="ECO:0000313" key="3">
    <source>
        <dbReference type="EMBL" id="AFV12022.1"/>
    </source>
</evidence>
<reference evidence="3 4" key="1">
    <citation type="journal article" date="2012" name="BMC Genomics">
        <title>Genome-guided analysis of physiological and morphological traits of the fermentative acetate oxidizer Thermacetogenium phaeum.</title>
        <authorList>
            <person name="Oehler D."/>
            <person name="Poehlein A."/>
            <person name="Leimbach A."/>
            <person name="Muller N."/>
            <person name="Daniel R."/>
            <person name="Gottschalk G."/>
            <person name="Schink B."/>
        </authorList>
    </citation>
    <scope>NUCLEOTIDE SEQUENCE [LARGE SCALE GENOMIC DNA]</scope>
    <source>
        <strain evidence="4">ATCC BAA-254 / DSM 26808 / PB</strain>
    </source>
</reference>
<dbReference type="eggNOG" id="COG3408">
    <property type="taxonomic scope" value="Bacteria"/>
</dbReference>
<feature type="domain" description="Glycogen debranching enzyme bacterial and archaeal type N-terminal" evidence="2">
    <location>
        <begin position="18"/>
        <end position="236"/>
    </location>
</feature>
<dbReference type="SUPFAM" id="SSF48208">
    <property type="entry name" value="Six-hairpin glycosidases"/>
    <property type="match status" value="1"/>
</dbReference>
<dbReference type="GO" id="GO:0005980">
    <property type="term" value="P:glycogen catabolic process"/>
    <property type="evidence" value="ECO:0007669"/>
    <property type="project" value="InterPro"/>
</dbReference>
<evidence type="ECO:0000259" key="2">
    <source>
        <dbReference type="Pfam" id="PF12439"/>
    </source>
</evidence>
<dbReference type="KEGG" id="tpz:Tph_c18220"/>
<dbReference type="STRING" id="1089553.Tph_c18220"/>
<dbReference type="InterPro" id="IPR008928">
    <property type="entry name" value="6-hairpin_glycosidase_sf"/>
</dbReference>
<dbReference type="Gene3D" id="1.50.10.10">
    <property type="match status" value="1"/>
</dbReference>
<protein>
    <submittedName>
        <fullName evidence="3">Glycogen debranching enzyme</fullName>
    </submittedName>
</protein>
<evidence type="ECO:0000259" key="1">
    <source>
        <dbReference type="Pfam" id="PF06202"/>
    </source>
</evidence>
<dbReference type="InterPro" id="IPR024742">
    <property type="entry name" value="Glycogen_debranch_N"/>
</dbReference>
<dbReference type="GO" id="GO:0004134">
    <property type="term" value="F:4-alpha-glucanotransferase activity"/>
    <property type="evidence" value="ECO:0007669"/>
    <property type="project" value="InterPro"/>
</dbReference>
<dbReference type="InterPro" id="IPR010401">
    <property type="entry name" value="AGL/Gdb1"/>
</dbReference>
<proteinExistence type="predicted"/>
<feature type="domain" description="Glycogen debranching enzyme C-terminal" evidence="1">
    <location>
        <begin position="281"/>
        <end position="643"/>
    </location>
</feature>